<dbReference type="InterPro" id="IPR036291">
    <property type="entry name" value="NAD(P)-bd_dom_sf"/>
</dbReference>
<name>A0A7S3LRS8_9STRA</name>
<feature type="region of interest" description="Disordered" evidence="1">
    <location>
        <begin position="386"/>
        <end position="414"/>
    </location>
</feature>
<evidence type="ECO:0000313" key="2">
    <source>
        <dbReference type="EMBL" id="CAE0437698.1"/>
    </source>
</evidence>
<evidence type="ECO:0008006" key="3">
    <source>
        <dbReference type="Google" id="ProtNLM"/>
    </source>
</evidence>
<feature type="compositionally biased region" description="Basic residues" evidence="1">
    <location>
        <begin position="405"/>
        <end position="414"/>
    </location>
</feature>
<dbReference type="InterPro" id="IPR050177">
    <property type="entry name" value="Lipid_A_modif_metabolic_enz"/>
</dbReference>
<sequence length="414" mass="46583">MVSDNRILVIGGTGVSGVHLVNGLLERGKNVTIFHSGTHKPSKDFAPWYYEGRVKIVYGNAFKKKGIEDALGDLGYFDVVCSMYGNLRSISKFFSTGNRLGRFISIGGAPLYDMFGTANHEESVGGWSVTNLITESYRIQTDDGTLNGEPNSYNPKLNQMVLAEREVFRDHPTATHLRYPLMYGPYQLIPDEYMVVKRCLDKRPYILISQFLSRAPRSVCYGANGAEFVLKAIDNPEASKGEIFLVCDDDHPTNGQWIKIIANSLGHDLEVIEVPDELAAASRPLAKEDITKLNAYMMSNAKAQRLLGYTDPVPAIDAIAETARWLAKHPPNHELMKTMLQDPFEYETEDMIVEAYRKGDLKSAREIKWKTQPGYGYFYYGNNLNPADSRTQDEKHSGEYDPTKVRRIKQSSKL</sequence>
<dbReference type="Gene3D" id="3.40.50.720">
    <property type="entry name" value="NAD(P)-binding Rossmann-like Domain"/>
    <property type="match status" value="2"/>
</dbReference>
<dbReference type="EMBL" id="HBIN01010632">
    <property type="protein sequence ID" value="CAE0437698.1"/>
    <property type="molecule type" value="Transcribed_RNA"/>
</dbReference>
<gene>
    <name evidence="2" type="ORF">ASTO00021_LOCUS7955</name>
</gene>
<dbReference type="PANTHER" id="PTHR43245">
    <property type="entry name" value="BIFUNCTIONAL POLYMYXIN RESISTANCE PROTEIN ARNA"/>
    <property type="match status" value="1"/>
</dbReference>
<dbReference type="AlphaFoldDB" id="A0A7S3LRS8"/>
<organism evidence="2">
    <name type="scientific">Aplanochytrium stocchinoi</name>
    <dbReference type="NCBI Taxonomy" id="215587"/>
    <lineage>
        <taxon>Eukaryota</taxon>
        <taxon>Sar</taxon>
        <taxon>Stramenopiles</taxon>
        <taxon>Bigyra</taxon>
        <taxon>Labyrinthulomycetes</taxon>
        <taxon>Thraustochytrida</taxon>
        <taxon>Thraustochytriidae</taxon>
        <taxon>Aplanochytrium</taxon>
    </lineage>
</organism>
<reference evidence="2" key="1">
    <citation type="submission" date="2021-01" db="EMBL/GenBank/DDBJ databases">
        <authorList>
            <person name="Corre E."/>
            <person name="Pelletier E."/>
            <person name="Niang G."/>
            <person name="Scheremetjew M."/>
            <person name="Finn R."/>
            <person name="Kale V."/>
            <person name="Holt S."/>
            <person name="Cochrane G."/>
            <person name="Meng A."/>
            <person name="Brown T."/>
            <person name="Cohen L."/>
        </authorList>
    </citation>
    <scope>NUCLEOTIDE SEQUENCE</scope>
    <source>
        <strain evidence="2">GSBS06</strain>
    </source>
</reference>
<dbReference type="SUPFAM" id="SSF51735">
    <property type="entry name" value="NAD(P)-binding Rossmann-fold domains"/>
    <property type="match status" value="1"/>
</dbReference>
<feature type="compositionally biased region" description="Basic and acidic residues" evidence="1">
    <location>
        <begin position="390"/>
        <end position="404"/>
    </location>
</feature>
<dbReference type="PANTHER" id="PTHR43245:SF23">
    <property type="entry name" value="NAD(P)-BINDING DOMAIN-CONTAINING PROTEIN"/>
    <property type="match status" value="1"/>
</dbReference>
<proteinExistence type="predicted"/>
<accession>A0A7S3LRS8</accession>
<evidence type="ECO:0000256" key="1">
    <source>
        <dbReference type="SAM" id="MobiDB-lite"/>
    </source>
</evidence>
<protein>
    <recommendedName>
        <fullName evidence="3">NAD-dependent epimerase/dehydratase domain-containing protein</fullName>
    </recommendedName>
</protein>